<dbReference type="SUPFAM" id="SSF51905">
    <property type="entry name" value="FAD/NAD(P)-binding domain"/>
    <property type="match status" value="1"/>
</dbReference>
<gene>
    <name evidence="5" type="ORF">PAC_04639</name>
</gene>
<proteinExistence type="inferred from homology"/>
<dbReference type="PIRSF" id="PIRSF000137">
    <property type="entry name" value="Alcohol_oxidase"/>
    <property type="match status" value="1"/>
</dbReference>
<evidence type="ECO:0000313" key="6">
    <source>
        <dbReference type="Proteomes" id="UP000184330"/>
    </source>
</evidence>
<comment type="similarity">
    <text evidence="1 2">Belongs to the GMC oxidoreductase family.</text>
</comment>
<keyword evidence="2" id="KW-0274">FAD</keyword>
<dbReference type="AlphaFoldDB" id="A0A1L7WPQ8"/>
<feature type="domain" description="Glucose-methanol-choline oxidoreductase N-terminal" evidence="4">
    <location>
        <begin position="261"/>
        <end position="275"/>
    </location>
</feature>
<dbReference type="Pfam" id="PF00732">
    <property type="entry name" value="GMC_oxred_N"/>
    <property type="match status" value="1"/>
</dbReference>
<evidence type="ECO:0000313" key="5">
    <source>
        <dbReference type="EMBL" id="CZR54755.1"/>
    </source>
</evidence>
<name>A0A1L7WPQ8_9HELO</name>
<evidence type="ECO:0000256" key="2">
    <source>
        <dbReference type="RuleBase" id="RU003968"/>
    </source>
</evidence>
<dbReference type="STRING" id="576137.A0A1L7WPQ8"/>
<dbReference type="PANTHER" id="PTHR11552:SF123">
    <property type="entry name" value="GMC OXIDOREDUCTASE (AFU_ORTHOLOGUE AFUA_2G01770)-RELATED"/>
    <property type="match status" value="1"/>
</dbReference>
<keyword evidence="2" id="KW-0285">Flavoprotein</keyword>
<dbReference type="EMBL" id="FJOG01000005">
    <property type="protein sequence ID" value="CZR54755.1"/>
    <property type="molecule type" value="Genomic_DNA"/>
</dbReference>
<feature type="domain" description="Glucose-methanol-choline oxidoreductase N-terminal" evidence="3">
    <location>
        <begin position="87"/>
        <end position="110"/>
    </location>
</feature>
<reference evidence="5 6" key="1">
    <citation type="submission" date="2016-03" db="EMBL/GenBank/DDBJ databases">
        <authorList>
            <person name="Ploux O."/>
        </authorList>
    </citation>
    <scope>NUCLEOTIDE SEQUENCE [LARGE SCALE GENOMIC DNA]</scope>
    <source>
        <strain evidence="5 6">UAMH 11012</strain>
    </source>
</reference>
<dbReference type="Gene3D" id="3.50.50.60">
    <property type="entry name" value="FAD/NAD(P)-binding domain"/>
    <property type="match status" value="1"/>
</dbReference>
<dbReference type="InterPro" id="IPR012132">
    <property type="entry name" value="GMC_OxRdtase"/>
</dbReference>
<accession>A0A1L7WPQ8</accession>
<dbReference type="PANTHER" id="PTHR11552">
    <property type="entry name" value="GLUCOSE-METHANOL-CHOLINE GMC OXIDOREDUCTASE"/>
    <property type="match status" value="1"/>
</dbReference>
<dbReference type="InterPro" id="IPR000172">
    <property type="entry name" value="GMC_OxRdtase_N"/>
</dbReference>
<dbReference type="Pfam" id="PF05199">
    <property type="entry name" value="GMC_oxred_C"/>
    <property type="match status" value="1"/>
</dbReference>
<dbReference type="OrthoDB" id="269227at2759"/>
<dbReference type="PROSITE" id="PS00623">
    <property type="entry name" value="GMC_OXRED_1"/>
    <property type="match status" value="1"/>
</dbReference>
<dbReference type="GO" id="GO:0050660">
    <property type="term" value="F:flavin adenine dinucleotide binding"/>
    <property type="evidence" value="ECO:0007669"/>
    <property type="project" value="InterPro"/>
</dbReference>
<dbReference type="SUPFAM" id="SSF54373">
    <property type="entry name" value="FAD-linked reductases, C-terminal domain"/>
    <property type="match status" value="1"/>
</dbReference>
<dbReference type="InterPro" id="IPR007867">
    <property type="entry name" value="GMC_OxRtase_C"/>
</dbReference>
<dbReference type="PROSITE" id="PS00624">
    <property type="entry name" value="GMC_OXRED_2"/>
    <property type="match status" value="1"/>
</dbReference>
<dbReference type="InterPro" id="IPR036188">
    <property type="entry name" value="FAD/NAD-bd_sf"/>
</dbReference>
<sequence>MSSDTFDYIIVGAGVAGTVVASRLHERDPSLKVLLIEAGPDASKTSLAETVSIPSRVGLLKGSELDWDYATVPQKHLDGREIYAGGGKGLGGSSVINFGLWTRGHSADYDTWADMVGSLRFSFKGMLPYFKKTETHYDSSAPPEFHGHHGPVFTSSVSFSGRNYALREPIRDAWAELGITKPDDINNGLPMGLAEIVESRTKGLRVIASAAYPLTGITVLTSIMARRVLFTSKDSKPRATGVELADGRTFSCTREVILSAGSLRTPQLLLLSGIGPASELSKHAIPQIFESPDVGRNLWDHLGVPQLWELQPKYAALASSVGSPSWTDPKFDHGIPLDWHTTWTVPTSGLKSALEKDLGHEVPESHPLLREPRGHVAPLLRYIGFPMDGTRITSLALNYLPTSRGTVTLRSGDANEKPAIDHCHYETEADRYRLREAVRMISRCMNTKAGKEMARGEVVPDGMQAVMERSTDGDIDSTIQHPAGTASMGKVVNTEFKVVGVEGLRVVDASVIPTPISAPIQAVVYALGEMAVDCILGQS</sequence>
<keyword evidence="6" id="KW-1185">Reference proteome</keyword>
<protein>
    <submittedName>
        <fullName evidence="5">Related to alcohol oxidase</fullName>
    </submittedName>
</protein>
<evidence type="ECO:0000259" key="4">
    <source>
        <dbReference type="PROSITE" id="PS00624"/>
    </source>
</evidence>
<dbReference type="Gene3D" id="3.30.560.10">
    <property type="entry name" value="Glucose Oxidase, domain 3"/>
    <property type="match status" value="1"/>
</dbReference>
<dbReference type="GO" id="GO:0016614">
    <property type="term" value="F:oxidoreductase activity, acting on CH-OH group of donors"/>
    <property type="evidence" value="ECO:0007669"/>
    <property type="project" value="InterPro"/>
</dbReference>
<organism evidence="5 6">
    <name type="scientific">Phialocephala subalpina</name>
    <dbReference type="NCBI Taxonomy" id="576137"/>
    <lineage>
        <taxon>Eukaryota</taxon>
        <taxon>Fungi</taxon>
        <taxon>Dikarya</taxon>
        <taxon>Ascomycota</taxon>
        <taxon>Pezizomycotina</taxon>
        <taxon>Leotiomycetes</taxon>
        <taxon>Helotiales</taxon>
        <taxon>Mollisiaceae</taxon>
        <taxon>Phialocephala</taxon>
        <taxon>Phialocephala fortinii species complex</taxon>
    </lineage>
</organism>
<evidence type="ECO:0000256" key="1">
    <source>
        <dbReference type="ARBA" id="ARBA00010790"/>
    </source>
</evidence>
<dbReference type="Proteomes" id="UP000184330">
    <property type="component" value="Unassembled WGS sequence"/>
</dbReference>
<evidence type="ECO:0000259" key="3">
    <source>
        <dbReference type="PROSITE" id="PS00623"/>
    </source>
</evidence>